<keyword evidence="6 8" id="KW-0675">Receptor</keyword>
<keyword evidence="2 8" id="KW-0812">Transmembrane</keyword>
<feature type="transmembrane region" description="Helical" evidence="9">
    <location>
        <begin position="139"/>
        <end position="158"/>
    </location>
</feature>
<dbReference type="STRING" id="188477.A0A3S0Z576"/>
<dbReference type="AlphaFoldDB" id="A0A3S0Z576"/>
<sequence length="187" mass="20940">MTLDSRTATLADVSDYYLQTSLWPSAVYTIVLMILGTLGNSLVLLVYRRHFRRSVTRMFIFTLAALDLGSCLITMPSELLILFRFASFPSAGWCKASRYLTYTFNSSSSLILIVIAMDRYYKVCRPYRTCITIPLAQKICLGGILFTAVLSIPSLLLYGDVNFPVLVKGGQAKILPLDLQNASWMPQ</sequence>
<feature type="transmembrane region" description="Helical" evidence="9">
    <location>
        <begin position="59"/>
        <end position="87"/>
    </location>
</feature>
<organism evidence="11 12">
    <name type="scientific">Elysia chlorotica</name>
    <name type="common">Eastern emerald elysia</name>
    <name type="synonym">Sea slug</name>
    <dbReference type="NCBI Taxonomy" id="188477"/>
    <lineage>
        <taxon>Eukaryota</taxon>
        <taxon>Metazoa</taxon>
        <taxon>Spiralia</taxon>
        <taxon>Lophotrochozoa</taxon>
        <taxon>Mollusca</taxon>
        <taxon>Gastropoda</taxon>
        <taxon>Heterobranchia</taxon>
        <taxon>Euthyneura</taxon>
        <taxon>Panpulmonata</taxon>
        <taxon>Sacoglossa</taxon>
        <taxon>Placobranchoidea</taxon>
        <taxon>Plakobranchidae</taxon>
        <taxon>Elysia</taxon>
    </lineage>
</organism>
<proteinExistence type="inferred from homology"/>
<dbReference type="EMBL" id="RQTK01001297">
    <property type="protein sequence ID" value="RUS70955.1"/>
    <property type="molecule type" value="Genomic_DNA"/>
</dbReference>
<evidence type="ECO:0000256" key="7">
    <source>
        <dbReference type="ARBA" id="ARBA00023224"/>
    </source>
</evidence>
<name>A0A3S0Z576_ELYCH</name>
<keyword evidence="7 8" id="KW-0807">Transducer</keyword>
<gene>
    <name evidence="11" type="ORF">EGW08_021284</name>
</gene>
<dbReference type="PROSITE" id="PS50262">
    <property type="entry name" value="G_PROTEIN_RECEP_F1_2"/>
    <property type="match status" value="1"/>
</dbReference>
<evidence type="ECO:0000256" key="2">
    <source>
        <dbReference type="ARBA" id="ARBA00022692"/>
    </source>
</evidence>
<evidence type="ECO:0000256" key="4">
    <source>
        <dbReference type="ARBA" id="ARBA00023040"/>
    </source>
</evidence>
<dbReference type="PROSITE" id="PS00237">
    <property type="entry name" value="G_PROTEIN_RECEP_F1_1"/>
    <property type="match status" value="1"/>
</dbReference>
<evidence type="ECO:0000256" key="1">
    <source>
        <dbReference type="ARBA" id="ARBA00004141"/>
    </source>
</evidence>
<protein>
    <recommendedName>
        <fullName evidence="10">G-protein coupled receptors family 1 profile domain-containing protein</fullName>
    </recommendedName>
</protein>
<dbReference type="PANTHER" id="PTHR24238">
    <property type="entry name" value="G-PROTEIN COUPLED RECEPTOR"/>
    <property type="match status" value="1"/>
</dbReference>
<feature type="transmembrane region" description="Helical" evidence="9">
    <location>
        <begin position="99"/>
        <end position="118"/>
    </location>
</feature>
<dbReference type="SUPFAM" id="SSF81321">
    <property type="entry name" value="Family A G protein-coupled receptor-like"/>
    <property type="match status" value="1"/>
</dbReference>
<dbReference type="Pfam" id="PF00001">
    <property type="entry name" value="7tm_1"/>
    <property type="match status" value="1"/>
</dbReference>
<comment type="caution">
    <text evidence="11">The sequence shown here is derived from an EMBL/GenBank/DDBJ whole genome shotgun (WGS) entry which is preliminary data.</text>
</comment>
<comment type="subcellular location">
    <subcellularLocation>
        <location evidence="1">Membrane</location>
        <topology evidence="1">Multi-pass membrane protein</topology>
    </subcellularLocation>
</comment>
<feature type="domain" description="G-protein coupled receptors family 1 profile" evidence="10">
    <location>
        <begin position="39"/>
        <end position="187"/>
    </location>
</feature>
<keyword evidence="12" id="KW-1185">Reference proteome</keyword>
<keyword evidence="3 9" id="KW-1133">Transmembrane helix</keyword>
<evidence type="ECO:0000256" key="5">
    <source>
        <dbReference type="ARBA" id="ARBA00023136"/>
    </source>
</evidence>
<feature type="non-terminal residue" evidence="11">
    <location>
        <position position="187"/>
    </location>
</feature>
<dbReference type="CDD" id="cd00637">
    <property type="entry name" value="7tm_classA_rhodopsin-like"/>
    <property type="match status" value="1"/>
</dbReference>
<reference evidence="11 12" key="1">
    <citation type="submission" date="2019-01" db="EMBL/GenBank/DDBJ databases">
        <title>A draft genome assembly of the solar-powered sea slug Elysia chlorotica.</title>
        <authorList>
            <person name="Cai H."/>
            <person name="Li Q."/>
            <person name="Fang X."/>
            <person name="Li J."/>
            <person name="Curtis N.E."/>
            <person name="Altenburger A."/>
            <person name="Shibata T."/>
            <person name="Feng M."/>
            <person name="Maeda T."/>
            <person name="Schwartz J.A."/>
            <person name="Shigenobu S."/>
            <person name="Lundholm N."/>
            <person name="Nishiyama T."/>
            <person name="Yang H."/>
            <person name="Hasebe M."/>
            <person name="Li S."/>
            <person name="Pierce S.K."/>
            <person name="Wang J."/>
        </authorList>
    </citation>
    <scope>NUCLEOTIDE SEQUENCE [LARGE SCALE GENOMIC DNA]</scope>
    <source>
        <strain evidence="11">EC2010</strain>
        <tissue evidence="11">Whole organism of an adult</tissue>
    </source>
</reference>
<evidence type="ECO:0000256" key="6">
    <source>
        <dbReference type="ARBA" id="ARBA00023170"/>
    </source>
</evidence>
<comment type="similarity">
    <text evidence="8">Belongs to the G-protein coupled receptor 1 family.</text>
</comment>
<keyword evidence="5 9" id="KW-0472">Membrane</keyword>
<dbReference type="GO" id="GO:0004930">
    <property type="term" value="F:G protein-coupled receptor activity"/>
    <property type="evidence" value="ECO:0007669"/>
    <property type="project" value="UniProtKB-KW"/>
</dbReference>
<dbReference type="Proteomes" id="UP000271974">
    <property type="component" value="Unassembled WGS sequence"/>
</dbReference>
<evidence type="ECO:0000313" key="12">
    <source>
        <dbReference type="Proteomes" id="UP000271974"/>
    </source>
</evidence>
<accession>A0A3S0Z576</accession>
<keyword evidence="4 8" id="KW-0297">G-protein coupled receptor</keyword>
<evidence type="ECO:0000256" key="8">
    <source>
        <dbReference type="RuleBase" id="RU000688"/>
    </source>
</evidence>
<feature type="transmembrane region" description="Helical" evidence="9">
    <location>
        <begin position="26"/>
        <end position="47"/>
    </location>
</feature>
<dbReference type="InterPro" id="IPR000276">
    <property type="entry name" value="GPCR_Rhodpsn"/>
</dbReference>
<evidence type="ECO:0000313" key="11">
    <source>
        <dbReference type="EMBL" id="RUS70955.1"/>
    </source>
</evidence>
<evidence type="ECO:0000259" key="10">
    <source>
        <dbReference type="PROSITE" id="PS50262"/>
    </source>
</evidence>
<evidence type="ECO:0000256" key="3">
    <source>
        <dbReference type="ARBA" id="ARBA00022989"/>
    </source>
</evidence>
<dbReference type="PRINTS" id="PR00237">
    <property type="entry name" value="GPCRRHODOPSN"/>
</dbReference>
<dbReference type="InterPro" id="IPR017452">
    <property type="entry name" value="GPCR_Rhodpsn_7TM"/>
</dbReference>
<dbReference type="PANTHER" id="PTHR24238:SF47">
    <property type="entry name" value="ECDYSTEROIDS_DOPAMINE RECEPTOR-RELATED"/>
    <property type="match status" value="1"/>
</dbReference>
<dbReference type="Gene3D" id="1.20.1070.10">
    <property type="entry name" value="Rhodopsin 7-helix transmembrane proteins"/>
    <property type="match status" value="1"/>
</dbReference>
<dbReference type="OrthoDB" id="6153266at2759"/>
<evidence type="ECO:0000256" key="9">
    <source>
        <dbReference type="SAM" id="Phobius"/>
    </source>
</evidence>
<dbReference type="GO" id="GO:0016020">
    <property type="term" value="C:membrane"/>
    <property type="evidence" value="ECO:0007669"/>
    <property type="project" value="UniProtKB-SubCell"/>
</dbReference>